<dbReference type="Proteomes" id="UP000192247">
    <property type="component" value="Unassembled WGS sequence"/>
</dbReference>
<dbReference type="PANTHER" id="PTHR44188">
    <property type="entry name" value="GDAP1, ISOFORM A"/>
    <property type="match status" value="1"/>
</dbReference>
<evidence type="ECO:0000256" key="1">
    <source>
        <dbReference type="ARBA" id="ARBA00007409"/>
    </source>
</evidence>
<dbReference type="GO" id="GO:0005741">
    <property type="term" value="C:mitochondrial outer membrane"/>
    <property type="evidence" value="ECO:0007669"/>
    <property type="project" value="TreeGrafter"/>
</dbReference>
<evidence type="ECO:0000313" key="4">
    <source>
        <dbReference type="Proteomes" id="UP000192247"/>
    </source>
</evidence>
<dbReference type="InterPro" id="IPR004046">
    <property type="entry name" value="GST_C"/>
</dbReference>
<accession>A0A1V9XTR2</accession>
<dbReference type="AlphaFoldDB" id="A0A1V9XTR2"/>
<dbReference type="Gene3D" id="1.20.1050.10">
    <property type="match status" value="1"/>
</dbReference>
<keyword evidence="4" id="KW-1185">Reference proteome</keyword>
<dbReference type="GO" id="GO:0008053">
    <property type="term" value="P:mitochondrial fusion"/>
    <property type="evidence" value="ECO:0007669"/>
    <property type="project" value="TreeGrafter"/>
</dbReference>
<dbReference type="GO" id="GO:0000266">
    <property type="term" value="P:mitochondrial fission"/>
    <property type="evidence" value="ECO:0007669"/>
    <property type="project" value="TreeGrafter"/>
</dbReference>
<dbReference type="InParanoid" id="A0A1V9XTR2"/>
<reference evidence="3 4" key="1">
    <citation type="journal article" date="2017" name="Gigascience">
        <title>Draft genome of the honey bee ectoparasitic mite, Tropilaelaps mercedesae, is shaped by the parasitic life history.</title>
        <authorList>
            <person name="Dong X."/>
            <person name="Armstrong S.D."/>
            <person name="Xia D."/>
            <person name="Makepeace B.L."/>
            <person name="Darby A.C."/>
            <person name="Kadowaki T."/>
        </authorList>
    </citation>
    <scope>NUCLEOTIDE SEQUENCE [LARGE SCALE GENOMIC DNA]</scope>
    <source>
        <strain evidence="3">Wuxi-XJTLU</strain>
    </source>
</reference>
<comment type="caution">
    <text evidence="3">The sequence shown here is derived from an EMBL/GenBank/DDBJ whole genome shotgun (WGS) entry which is preliminary data.</text>
</comment>
<evidence type="ECO:0000313" key="3">
    <source>
        <dbReference type="EMBL" id="OQR76887.1"/>
    </source>
</evidence>
<dbReference type="SUPFAM" id="SSF47616">
    <property type="entry name" value="GST C-terminal domain-like"/>
    <property type="match status" value="1"/>
</dbReference>
<dbReference type="InterPro" id="IPR036282">
    <property type="entry name" value="Glutathione-S-Trfase_C_sf"/>
</dbReference>
<dbReference type="Pfam" id="PF00043">
    <property type="entry name" value="GST_C"/>
    <property type="match status" value="1"/>
</dbReference>
<comment type="similarity">
    <text evidence="1">Belongs to the GST superfamily.</text>
</comment>
<dbReference type="EMBL" id="MNPL01004231">
    <property type="protein sequence ID" value="OQR76887.1"/>
    <property type="molecule type" value="Genomic_DNA"/>
</dbReference>
<protein>
    <submittedName>
        <fullName evidence="3">Ganglioside-induced differentiation-associated protein 1-like</fullName>
    </submittedName>
</protein>
<evidence type="ECO:0000259" key="2">
    <source>
        <dbReference type="Pfam" id="PF00043"/>
    </source>
</evidence>
<name>A0A1V9XTR2_9ACAR</name>
<dbReference type="OrthoDB" id="249703at2759"/>
<sequence length="112" mass="12849">MPYKESYDYKFTKLNSGRAMLTEESAFVAEIESTKEVLHRINKQVIQSSGSWLFSDFLTVADITLTVILFRLRKLGLEHHFFEDGQGQPALQHLAAYAKRAFEQPYMKGALC</sequence>
<dbReference type="PANTHER" id="PTHR44188:SF1">
    <property type="entry name" value="GDAP1, ISOFORM A"/>
    <property type="match status" value="1"/>
</dbReference>
<feature type="domain" description="Glutathione S-transferase C-terminal" evidence="2">
    <location>
        <begin position="25"/>
        <end position="105"/>
    </location>
</feature>
<dbReference type="GO" id="GO:0006626">
    <property type="term" value="P:protein targeting to mitochondrion"/>
    <property type="evidence" value="ECO:0007669"/>
    <property type="project" value="TreeGrafter"/>
</dbReference>
<organism evidence="3 4">
    <name type="scientific">Tropilaelaps mercedesae</name>
    <dbReference type="NCBI Taxonomy" id="418985"/>
    <lineage>
        <taxon>Eukaryota</taxon>
        <taxon>Metazoa</taxon>
        <taxon>Ecdysozoa</taxon>
        <taxon>Arthropoda</taxon>
        <taxon>Chelicerata</taxon>
        <taxon>Arachnida</taxon>
        <taxon>Acari</taxon>
        <taxon>Parasitiformes</taxon>
        <taxon>Mesostigmata</taxon>
        <taxon>Gamasina</taxon>
        <taxon>Dermanyssoidea</taxon>
        <taxon>Laelapidae</taxon>
        <taxon>Tropilaelaps</taxon>
    </lineage>
</organism>
<gene>
    <name evidence="3" type="ORF">BIW11_00525</name>
</gene>
<proteinExistence type="inferred from homology"/>